<comment type="subunit">
    <text evidence="2">The pili are polar flexible filaments of about 5.4 nanometers diameter and 2.5 micrometers average length; they consist of only a single polypeptide chain arranged in a helical configuration of five subunits per turn in the assembled pilus.</text>
</comment>
<comment type="caution">
    <text evidence="6">The sequence shown here is derived from an EMBL/GenBank/DDBJ whole genome shotgun (WGS) entry which is preliminary data.</text>
</comment>
<evidence type="ECO:0000256" key="1">
    <source>
        <dbReference type="ARBA" id="ARBA00005233"/>
    </source>
</evidence>
<sequence length="166" mass="17489">MKFSNAQGFTLIELMIVVAIVGILSAIALPQYQNYVARTQLARAYSELATLRAATETSLMNGITSPVLDASSIGAVKSSIATALPTLSFASIDGGYGDIRMTLGDASSTNLKGVIIILEREQGESWGCFVNNNASEVTGAWNDNYLPTGCVLEDQTHPIVGALGDD</sequence>
<dbReference type="Gene3D" id="3.30.700.10">
    <property type="entry name" value="Glycoprotein, Type 4 Pilin"/>
    <property type="match status" value="1"/>
</dbReference>
<evidence type="ECO:0000256" key="3">
    <source>
        <dbReference type="ARBA" id="ARBA00022481"/>
    </source>
</evidence>
<accession>A0ABV7WTL7</accession>
<dbReference type="NCBIfam" id="TIGR02532">
    <property type="entry name" value="IV_pilin_GFxxxE"/>
    <property type="match status" value="1"/>
</dbReference>
<keyword evidence="7" id="KW-1185">Reference proteome</keyword>
<reference evidence="7" key="1">
    <citation type="journal article" date="2019" name="Int. J. Syst. Evol. Microbiol.">
        <title>The Global Catalogue of Microorganisms (GCM) 10K type strain sequencing project: providing services to taxonomists for standard genome sequencing and annotation.</title>
        <authorList>
            <consortium name="The Broad Institute Genomics Platform"/>
            <consortium name="The Broad Institute Genome Sequencing Center for Infectious Disease"/>
            <person name="Wu L."/>
            <person name="Ma J."/>
        </authorList>
    </citation>
    <scope>NUCLEOTIDE SEQUENCE [LARGE SCALE GENOMIC DNA]</scope>
    <source>
        <strain evidence="7">CECT 8288</strain>
    </source>
</reference>
<dbReference type="PROSITE" id="PS00409">
    <property type="entry name" value="PROKAR_NTER_METHYL"/>
    <property type="match status" value="1"/>
</dbReference>
<dbReference type="PRINTS" id="PR00813">
    <property type="entry name" value="BCTERIALGSPG"/>
</dbReference>
<dbReference type="InterPro" id="IPR001082">
    <property type="entry name" value="Pilin"/>
</dbReference>
<dbReference type="SUPFAM" id="SSF54523">
    <property type="entry name" value="Pili subunits"/>
    <property type="match status" value="1"/>
</dbReference>
<keyword evidence="3" id="KW-0488">Methylation</keyword>
<dbReference type="PANTHER" id="PTHR30093:SF34">
    <property type="entry name" value="PREPILIN PEPTIDASE-DEPENDENT PROTEIN D"/>
    <property type="match status" value="1"/>
</dbReference>
<feature type="transmembrane region" description="Helical" evidence="5">
    <location>
        <begin position="6"/>
        <end position="29"/>
    </location>
</feature>
<dbReference type="RefSeq" id="WP_353958996.1">
    <property type="nucleotide sequence ID" value="NZ_JAUFQI010000001.1"/>
</dbReference>
<keyword evidence="5" id="KW-0812">Transmembrane</keyword>
<dbReference type="EMBL" id="JBHRYN010000008">
    <property type="protein sequence ID" value="MFC3701260.1"/>
    <property type="molecule type" value="Genomic_DNA"/>
</dbReference>
<gene>
    <name evidence="6" type="ORF">ACFOND_06355</name>
</gene>
<keyword evidence="5" id="KW-0472">Membrane</keyword>
<evidence type="ECO:0000313" key="6">
    <source>
        <dbReference type="EMBL" id="MFC3701260.1"/>
    </source>
</evidence>
<dbReference type="InterPro" id="IPR045584">
    <property type="entry name" value="Pilin-like"/>
</dbReference>
<evidence type="ECO:0000256" key="2">
    <source>
        <dbReference type="ARBA" id="ARBA00011156"/>
    </source>
</evidence>
<keyword evidence="4" id="KW-0281">Fimbrium</keyword>
<dbReference type="InterPro" id="IPR000983">
    <property type="entry name" value="Bac_GSPG_pilin"/>
</dbReference>
<protein>
    <submittedName>
        <fullName evidence="6">Pilin</fullName>
    </submittedName>
</protein>
<dbReference type="Pfam" id="PF07963">
    <property type="entry name" value="N_methyl"/>
    <property type="match status" value="1"/>
</dbReference>
<keyword evidence="5" id="KW-1133">Transmembrane helix</keyword>
<dbReference type="Proteomes" id="UP001595710">
    <property type="component" value="Unassembled WGS sequence"/>
</dbReference>
<dbReference type="Pfam" id="PF00114">
    <property type="entry name" value="Pilin"/>
    <property type="match status" value="1"/>
</dbReference>
<comment type="similarity">
    <text evidence="1 4">Belongs to the N-Me-Phe pilin family.</text>
</comment>
<dbReference type="InterPro" id="IPR012902">
    <property type="entry name" value="N_methyl_site"/>
</dbReference>
<evidence type="ECO:0000256" key="4">
    <source>
        <dbReference type="RuleBase" id="RU000389"/>
    </source>
</evidence>
<organism evidence="6 7">
    <name type="scientific">Reinekea marina</name>
    <dbReference type="NCBI Taxonomy" id="1310421"/>
    <lineage>
        <taxon>Bacteria</taxon>
        <taxon>Pseudomonadati</taxon>
        <taxon>Pseudomonadota</taxon>
        <taxon>Gammaproteobacteria</taxon>
        <taxon>Oceanospirillales</taxon>
        <taxon>Saccharospirillaceae</taxon>
        <taxon>Reinekea</taxon>
    </lineage>
</organism>
<proteinExistence type="inferred from homology"/>
<evidence type="ECO:0000313" key="7">
    <source>
        <dbReference type="Proteomes" id="UP001595710"/>
    </source>
</evidence>
<dbReference type="PANTHER" id="PTHR30093">
    <property type="entry name" value="GENERAL SECRETION PATHWAY PROTEIN G"/>
    <property type="match status" value="1"/>
</dbReference>
<evidence type="ECO:0000256" key="5">
    <source>
        <dbReference type="SAM" id="Phobius"/>
    </source>
</evidence>
<name>A0ABV7WTL7_9GAMM</name>